<dbReference type="NCBIfam" id="TIGR03860">
    <property type="entry name" value="FMN_nitrolo"/>
    <property type="match status" value="1"/>
</dbReference>
<protein>
    <recommendedName>
        <fullName evidence="7">Luciferase-like domain-containing protein</fullName>
    </recommendedName>
</protein>
<reference evidence="8 9" key="1">
    <citation type="submission" date="2015-01" db="EMBL/GenBank/DDBJ databases">
        <title>The Genome Sequence of Exophiala oligosperma CBS72588.</title>
        <authorList>
            <consortium name="The Broad Institute Genomics Platform"/>
            <person name="Cuomo C."/>
            <person name="de Hoog S."/>
            <person name="Gorbushina A."/>
            <person name="Stielow B."/>
            <person name="Teixiera M."/>
            <person name="Abouelleil A."/>
            <person name="Chapman S.B."/>
            <person name="Priest M."/>
            <person name="Young S.K."/>
            <person name="Wortman J."/>
            <person name="Nusbaum C."/>
            <person name="Birren B."/>
        </authorList>
    </citation>
    <scope>NUCLEOTIDE SEQUENCE [LARGE SCALE GENOMIC DNA]</scope>
    <source>
        <strain evidence="8 9">CBS 72588</strain>
    </source>
</reference>
<dbReference type="AlphaFoldDB" id="A0A0D2BMB0"/>
<dbReference type="Gene3D" id="3.20.20.30">
    <property type="entry name" value="Luciferase-like domain"/>
    <property type="match status" value="1"/>
</dbReference>
<dbReference type="InterPro" id="IPR016215">
    <property type="entry name" value="NTA_MOA"/>
</dbReference>
<dbReference type="GeneID" id="27361557"/>
<dbReference type="InterPro" id="IPR036661">
    <property type="entry name" value="Luciferase-like_sf"/>
</dbReference>
<accession>A0A0D2BMB0</accession>
<evidence type="ECO:0000313" key="8">
    <source>
        <dbReference type="EMBL" id="KIW38527.1"/>
    </source>
</evidence>
<feature type="domain" description="Luciferase-like" evidence="7">
    <location>
        <begin position="34"/>
        <end position="390"/>
    </location>
</feature>
<organism evidence="8 9">
    <name type="scientific">Exophiala oligosperma</name>
    <dbReference type="NCBI Taxonomy" id="215243"/>
    <lineage>
        <taxon>Eukaryota</taxon>
        <taxon>Fungi</taxon>
        <taxon>Dikarya</taxon>
        <taxon>Ascomycota</taxon>
        <taxon>Pezizomycotina</taxon>
        <taxon>Eurotiomycetes</taxon>
        <taxon>Chaetothyriomycetidae</taxon>
        <taxon>Chaetothyriales</taxon>
        <taxon>Herpotrichiellaceae</taxon>
        <taxon>Exophiala</taxon>
    </lineage>
</organism>
<keyword evidence="3" id="KW-0560">Oxidoreductase</keyword>
<dbReference type="OrthoDB" id="5383910at2759"/>
<evidence type="ECO:0000256" key="4">
    <source>
        <dbReference type="ARBA" id="ARBA00023033"/>
    </source>
</evidence>
<dbReference type="HOGENOM" id="CLU_022256_0_0_1"/>
<evidence type="ECO:0000256" key="3">
    <source>
        <dbReference type="ARBA" id="ARBA00023002"/>
    </source>
</evidence>
<dbReference type="RefSeq" id="XP_016258743.1">
    <property type="nucleotide sequence ID" value="XM_016410936.1"/>
</dbReference>
<dbReference type="STRING" id="215243.A0A0D2BMB0"/>
<evidence type="ECO:0000256" key="2">
    <source>
        <dbReference type="ARBA" id="ARBA00022643"/>
    </source>
</evidence>
<dbReference type="PANTHER" id="PTHR30011:SF16">
    <property type="entry name" value="C2H2 FINGER DOMAIN TRANSCRIPTION FACTOR (EUROFUNG)-RELATED"/>
    <property type="match status" value="1"/>
</dbReference>
<dbReference type="InterPro" id="IPR011251">
    <property type="entry name" value="Luciferase-like_dom"/>
</dbReference>
<evidence type="ECO:0000259" key="7">
    <source>
        <dbReference type="Pfam" id="PF00296"/>
    </source>
</evidence>
<proteinExistence type="inferred from homology"/>
<gene>
    <name evidence="8" type="ORF">PV06_09483</name>
</gene>
<dbReference type="GO" id="GO:0004497">
    <property type="term" value="F:monooxygenase activity"/>
    <property type="evidence" value="ECO:0007669"/>
    <property type="project" value="UniProtKB-KW"/>
</dbReference>
<keyword evidence="9" id="KW-1185">Reference proteome</keyword>
<feature type="region of interest" description="Disordered" evidence="6">
    <location>
        <begin position="445"/>
        <end position="466"/>
    </location>
</feature>
<evidence type="ECO:0000256" key="5">
    <source>
        <dbReference type="ARBA" id="ARBA00033748"/>
    </source>
</evidence>
<name>A0A0D2BMB0_9EURO</name>
<dbReference type="PANTHER" id="PTHR30011">
    <property type="entry name" value="ALKANESULFONATE MONOOXYGENASE-RELATED"/>
    <property type="match status" value="1"/>
</dbReference>
<dbReference type="InterPro" id="IPR051260">
    <property type="entry name" value="Diverse_substr_monoxygenases"/>
</dbReference>
<keyword evidence="4" id="KW-0503">Monooxygenase</keyword>
<dbReference type="Proteomes" id="UP000053342">
    <property type="component" value="Unassembled WGS sequence"/>
</dbReference>
<dbReference type="PIRSF" id="PIRSF000337">
    <property type="entry name" value="NTA_MOA"/>
    <property type="match status" value="1"/>
</dbReference>
<sequence>MNRPPVYNFFFMDTPSHFSHGAWRMPDNRSTEYNTLDLWVGVAKLAEEAKIDGIFFADVLGLYETQGKDWGKMVRHAVQFPVSDPMMVLSAMAYATKDVGLMCTRSVLQTHPFEFARAAATFDHLSNGRFGWNIVCGASKNGARCMGLPDVKDHAARYAWAEEFVDVTYKLWEASWDEGAVVKDGEHQIYADPKRVHKINHKSERYSVEGPLDVEPSPQRTPVIFQAGGSGPGVTFAAKHTEGAFLISGNPEAAKSKVEGMLAEALKAGRRKEDLHFIEGIAIITGATDEEARAKEADIEANLNDEAQSLMYQGATGIDLSSYDPETPLEDLLDTAPGMRGGLRLAIDSVQGRKAVVRDLIRGSTRTYRAVGGPETIVKRIQEFLDAGITGFNLLPMTVPGSAEDFCKYVAPELKKRGLMQSEYCPGTLREKMFPGSGPYLNERHPGFKYRNSIPEGTDAPSDQVL</sequence>
<dbReference type="VEuPathDB" id="FungiDB:PV06_09483"/>
<keyword evidence="1" id="KW-0285">Flavoprotein</keyword>
<evidence type="ECO:0000313" key="9">
    <source>
        <dbReference type="Proteomes" id="UP000053342"/>
    </source>
</evidence>
<evidence type="ECO:0000256" key="6">
    <source>
        <dbReference type="SAM" id="MobiDB-lite"/>
    </source>
</evidence>
<dbReference type="SUPFAM" id="SSF51679">
    <property type="entry name" value="Bacterial luciferase-like"/>
    <property type="match status" value="1"/>
</dbReference>
<dbReference type="GO" id="GO:0016705">
    <property type="term" value="F:oxidoreductase activity, acting on paired donors, with incorporation or reduction of molecular oxygen"/>
    <property type="evidence" value="ECO:0007669"/>
    <property type="project" value="InterPro"/>
</dbReference>
<comment type="similarity">
    <text evidence="5">Belongs to the NtaA/SnaA/DszA monooxygenase family.</text>
</comment>
<evidence type="ECO:0000256" key="1">
    <source>
        <dbReference type="ARBA" id="ARBA00022630"/>
    </source>
</evidence>
<dbReference type="Pfam" id="PF00296">
    <property type="entry name" value="Bac_luciferase"/>
    <property type="match status" value="1"/>
</dbReference>
<keyword evidence="2" id="KW-0288">FMN</keyword>
<dbReference type="EMBL" id="KN847341">
    <property type="protein sequence ID" value="KIW38527.1"/>
    <property type="molecule type" value="Genomic_DNA"/>
</dbReference>